<dbReference type="GO" id="GO:0015420">
    <property type="term" value="F:ABC-type vitamin B12 transporter activity"/>
    <property type="evidence" value="ECO:0007669"/>
    <property type="project" value="UniProtKB-UniRule"/>
</dbReference>
<evidence type="ECO:0000313" key="11">
    <source>
        <dbReference type="Proteomes" id="UP000008130"/>
    </source>
</evidence>
<proteinExistence type="inferred from homology"/>
<comment type="pathway">
    <text evidence="2 9">Cofactor biosynthesis; adenosylcobalamin biosynthesis.</text>
</comment>
<evidence type="ECO:0000256" key="8">
    <source>
        <dbReference type="ARBA" id="ARBA00023136"/>
    </source>
</evidence>
<dbReference type="NCBIfam" id="TIGR00380">
    <property type="entry name" value="cobal_cbiB"/>
    <property type="match status" value="1"/>
</dbReference>
<dbReference type="Proteomes" id="UP000008130">
    <property type="component" value="Chromosome"/>
</dbReference>
<dbReference type="EMBL" id="CP002568">
    <property type="protein sequence ID" value="ADZ70461.1"/>
    <property type="molecule type" value="Genomic_DNA"/>
</dbReference>
<feature type="transmembrane region" description="Helical" evidence="9">
    <location>
        <begin position="163"/>
        <end position="184"/>
    </location>
</feature>
<dbReference type="GO" id="GO:0009236">
    <property type="term" value="P:cobalamin biosynthetic process"/>
    <property type="evidence" value="ECO:0007669"/>
    <property type="project" value="UniProtKB-UniRule"/>
</dbReference>
<dbReference type="PANTHER" id="PTHR34308">
    <property type="entry name" value="COBALAMIN BIOSYNTHESIS PROTEIN CBIB"/>
    <property type="match status" value="1"/>
</dbReference>
<feature type="transmembrane region" description="Helical" evidence="9">
    <location>
        <begin position="219"/>
        <end position="242"/>
    </location>
</feature>
<keyword evidence="6 9" id="KW-0812">Transmembrane</keyword>
<feature type="transmembrane region" description="Helical" evidence="9">
    <location>
        <begin position="61"/>
        <end position="81"/>
    </location>
</feature>
<evidence type="ECO:0000256" key="9">
    <source>
        <dbReference type="HAMAP-Rule" id="MF_00024"/>
    </source>
</evidence>
<feature type="transmembrane region" description="Helical" evidence="9">
    <location>
        <begin position="87"/>
        <end position="104"/>
    </location>
</feature>
<dbReference type="PATRIC" id="fig|991905.3.peg.2086"/>
<dbReference type="AlphaFoldDB" id="F2IXE3"/>
<dbReference type="Pfam" id="PF03186">
    <property type="entry name" value="CobD_Cbib"/>
    <property type="match status" value="1"/>
</dbReference>
<evidence type="ECO:0000313" key="10">
    <source>
        <dbReference type="EMBL" id="ADZ70461.1"/>
    </source>
</evidence>
<evidence type="ECO:0000256" key="5">
    <source>
        <dbReference type="ARBA" id="ARBA00022573"/>
    </source>
</evidence>
<evidence type="ECO:0000256" key="4">
    <source>
        <dbReference type="ARBA" id="ARBA00022475"/>
    </source>
</evidence>
<reference evidence="10 11" key="1">
    <citation type="journal article" date="2011" name="J. Bacteriol.">
        <title>Complete genome sequence of Polymorphum gilvum SL003B-26A1T, a crude oil-degrading bacterium from oil-polluted saline soil.</title>
        <authorList>
            <person name="Li S.G."/>
            <person name="Tang Y.Q."/>
            <person name="Nie Y."/>
            <person name="Cai M."/>
            <person name="Wu X.L."/>
        </authorList>
    </citation>
    <scope>NUCLEOTIDE SEQUENCE [LARGE SCALE GENOMIC DNA]</scope>
    <source>
        <strain evidence="11">LMG 25793 / CGMCC 1.9160 / SL003B-26A1</strain>
    </source>
</reference>
<dbReference type="UniPathway" id="UPA00148"/>
<comment type="function">
    <text evidence="9">Converts cobyric acid to cobinamide by the addition of aminopropanol on the F carboxylic group.</text>
</comment>
<evidence type="ECO:0000256" key="7">
    <source>
        <dbReference type="ARBA" id="ARBA00022989"/>
    </source>
</evidence>
<dbReference type="GO" id="GO:0005886">
    <property type="term" value="C:plasma membrane"/>
    <property type="evidence" value="ECO:0007669"/>
    <property type="project" value="UniProtKB-SubCell"/>
</dbReference>
<dbReference type="InterPro" id="IPR004485">
    <property type="entry name" value="Cobalamin_biosynth_CobD/CbiB"/>
</dbReference>
<evidence type="ECO:0000256" key="6">
    <source>
        <dbReference type="ARBA" id="ARBA00022692"/>
    </source>
</evidence>
<keyword evidence="4 9" id="KW-1003">Cell membrane</keyword>
<dbReference type="HOGENOM" id="CLU_054212_0_1_5"/>
<evidence type="ECO:0000256" key="1">
    <source>
        <dbReference type="ARBA" id="ARBA00004651"/>
    </source>
</evidence>
<name>F2IXE3_POLGS</name>
<gene>
    <name evidence="9" type="primary">cobD</name>
    <name evidence="10" type="ordered locus">SL003B_2035</name>
</gene>
<dbReference type="eggNOG" id="COG1270">
    <property type="taxonomic scope" value="Bacteria"/>
</dbReference>
<comment type="subcellular location">
    <subcellularLocation>
        <location evidence="1 9">Cell membrane</location>
        <topology evidence="1 9">Multi-pass membrane protein</topology>
    </subcellularLocation>
</comment>
<dbReference type="RefSeq" id="WP_013652779.1">
    <property type="nucleotide sequence ID" value="NC_015259.1"/>
</dbReference>
<dbReference type="OrthoDB" id="9811967at2"/>
<keyword evidence="5 9" id="KW-0169">Cobalamin biosynthesis</keyword>
<keyword evidence="8 9" id="KW-0472">Membrane</keyword>
<dbReference type="KEGG" id="pgv:SL003B_2035"/>
<sequence length="332" mass="34691">MLLFPDCLWLLLLALVLDGLIGDPAPLWRRLPHPVTWIAAGIGLCDRHLNKEAMTPERRRAAGVATLVLLVGMSLILGWIVQAMLSAMTYGWILIGLIASVLIAQKSLYQHVAAVAAGLTRDGLASGRRAVAMIVGRDPERLDEAGVARAAIESAAENFSDGVVAPALWFALLGLPGLVAYKAVNTADSMIGHKTDRHRDFGWAAARFDDLVNLPASRLSGLLIALVAPIAGGSATAALASVRRDAAKHRSPNAGWPEAAMAGALGIALAGPRAYAGYTVDDPFLNAAGRRDLTARDIHRALATMAGACVLLALLVLIAATGFTLAATVPSA</sequence>
<dbReference type="HAMAP" id="MF_00024">
    <property type="entry name" value="CobD_CbiB"/>
    <property type="match status" value="1"/>
</dbReference>
<comment type="similarity">
    <text evidence="3 9">Belongs to the CobD/CbiB family.</text>
</comment>
<keyword evidence="7 9" id="KW-1133">Transmembrane helix</keyword>
<evidence type="ECO:0000256" key="3">
    <source>
        <dbReference type="ARBA" id="ARBA00006263"/>
    </source>
</evidence>
<keyword evidence="11" id="KW-1185">Reference proteome</keyword>
<organism evidence="10 11">
    <name type="scientific">Polymorphum gilvum (strain LMG 25793 / CGMCC 1.9160 / SL003B-26A1)</name>
    <dbReference type="NCBI Taxonomy" id="991905"/>
    <lineage>
        <taxon>Bacteria</taxon>
        <taxon>Pseudomonadati</taxon>
        <taxon>Pseudomonadota</taxon>
        <taxon>Alphaproteobacteria</taxon>
        <taxon>Rhodobacterales</taxon>
        <taxon>Paracoccaceae</taxon>
        <taxon>Polymorphum</taxon>
    </lineage>
</organism>
<evidence type="ECO:0000256" key="2">
    <source>
        <dbReference type="ARBA" id="ARBA00004953"/>
    </source>
</evidence>
<dbReference type="GO" id="GO:0048472">
    <property type="term" value="F:threonine-phosphate decarboxylase activity"/>
    <property type="evidence" value="ECO:0007669"/>
    <property type="project" value="InterPro"/>
</dbReference>
<accession>F2IXE3</accession>
<feature type="transmembrane region" description="Helical" evidence="9">
    <location>
        <begin position="301"/>
        <end position="327"/>
    </location>
</feature>
<dbReference type="PANTHER" id="PTHR34308:SF1">
    <property type="entry name" value="COBALAMIN BIOSYNTHESIS PROTEIN CBIB"/>
    <property type="match status" value="1"/>
</dbReference>
<dbReference type="STRING" id="991905.SL003B_2035"/>
<protein>
    <recommendedName>
        <fullName evidence="9">Cobalamin biosynthesis protein CobD</fullName>
    </recommendedName>
</protein>